<dbReference type="AlphaFoldDB" id="A0AA88ILR0"/>
<protein>
    <submittedName>
        <fullName evidence="2">Uncharacterized protein</fullName>
    </submittedName>
</protein>
<feature type="region of interest" description="Disordered" evidence="1">
    <location>
        <begin position="1"/>
        <end position="23"/>
    </location>
</feature>
<reference evidence="2" key="1">
    <citation type="submission" date="2023-08" db="EMBL/GenBank/DDBJ databases">
        <title>Pelteobagrus vachellii genome.</title>
        <authorList>
            <person name="Liu H."/>
        </authorList>
    </citation>
    <scope>NUCLEOTIDE SEQUENCE</scope>
    <source>
        <strain evidence="2">PRFRI_2022a</strain>
        <tissue evidence="2">Muscle</tissue>
    </source>
</reference>
<dbReference type="EMBL" id="JAVHJS010000025">
    <property type="protein sequence ID" value="KAK2816290.1"/>
    <property type="molecule type" value="Genomic_DNA"/>
</dbReference>
<evidence type="ECO:0000313" key="2">
    <source>
        <dbReference type="EMBL" id="KAK2816290.1"/>
    </source>
</evidence>
<gene>
    <name evidence="2" type="ORF">Q7C36_022561</name>
</gene>
<comment type="caution">
    <text evidence="2">The sequence shown here is derived from an EMBL/GenBank/DDBJ whole genome shotgun (WGS) entry which is preliminary data.</text>
</comment>
<organism evidence="2 3">
    <name type="scientific">Tachysurus vachellii</name>
    <name type="common">Darkbarbel catfish</name>
    <name type="synonym">Pelteobagrus vachellii</name>
    <dbReference type="NCBI Taxonomy" id="175792"/>
    <lineage>
        <taxon>Eukaryota</taxon>
        <taxon>Metazoa</taxon>
        <taxon>Chordata</taxon>
        <taxon>Craniata</taxon>
        <taxon>Vertebrata</taxon>
        <taxon>Euteleostomi</taxon>
        <taxon>Actinopterygii</taxon>
        <taxon>Neopterygii</taxon>
        <taxon>Teleostei</taxon>
        <taxon>Ostariophysi</taxon>
        <taxon>Siluriformes</taxon>
        <taxon>Bagridae</taxon>
        <taxon>Tachysurus</taxon>
    </lineage>
</organism>
<sequence length="82" mass="9005">MRRAAPVPEKIGREEETRSVEISDMTAVSVHPQLLNDNDTNSNRSSGSTDCRAQSAIVHLKLLLSFVKTSIFPALIQCPGIR</sequence>
<evidence type="ECO:0000313" key="3">
    <source>
        <dbReference type="Proteomes" id="UP001187315"/>
    </source>
</evidence>
<dbReference type="Proteomes" id="UP001187315">
    <property type="component" value="Unassembled WGS sequence"/>
</dbReference>
<feature type="compositionally biased region" description="Basic and acidic residues" evidence="1">
    <location>
        <begin position="10"/>
        <end position="21"/>
    </location>
</feature>
<accession>A0AA88ILR0</accession>
<evidence type="ECO:0000256" key="1">
    <source>
        <dbReference type="SAM" id="MobiDB-lite"/>
    </source>
</evidence>
<name>A0AA88ILR0_TACVA</name>
<proteinExistence type="predicted"/>
<keyword evidence="3" id="KW-1185">Reference proteome</keyword>